<evidence type="ECO:0000259" key="11">
    <source>
        <dbReference type="PROSITE" id="PS50157"/>
    </source>
</evidence>
<feature type="domain" description="C2H2-type" evidence="11">
    <location>
        <begin position="653"/>
        <end position="678"/>
    </location>
</feature>
<keyword evidence="4 9" id="KW-0863">Zinc-finger</keyword>
<evidence type="ECO:0000256" key="10">
    <source>
        <dbReference type="SAM" id="MobiDB-lite"/>
    </source>
</evidence>
<dbReference type="EMBL" id="CADEBC010000557">
    <property type="protein sequence ID" value="CAB3252631.1"/>
    <property type="molecule type" value="Genomic_DNA"/>
</dbReference>
<dbReference type="InterPro" id="IPR050527">
    <property type="entry name" value="Snail/Krueppel_Znf"/>
</dbReference>
<evidence type="ECO:0000256" key="8">
    <source>
        <dbReference type="ARBA" id="ARBA00037948"/>
    </source>
</evidence>
<feature type="domain" description="C2H2-type" evidence="11">
    <location>
        <begin position="742"/>
        <end position="765"/>
    </location>
</feature>
<name>A0A8S1B3Y2_ARCPL</name>
<comment type="subcellular location">
    <subcellularLocation>
        <location evidence="1">Nucleus</location>
    </subcellularLocation>
</comment>
<evidence type="ECO:0000256" key="6">
    <source>
        <dbReference type="ARBA" id="ARBA00023125"/>
    </source>
</evidence>
<evidence type="ECO:0000256" key="2">
    <source>
        <dbReference type="ARBA" id="ARBA00022723"/>
    </source>
</evidence>
<dbReference type="InterPro" id="IPR036236">
    <property type="entry name" value="Znf_C2H2_sf"/>
</dbReference>
<dbReference type="Gene3D" id="3.30.160.60">
    <property type="entry name" value="Classic Zinc Finger"/>
    <property type="match status" value="6"/>
</dbReference>
<dbReference type="PANTHER" id="PTHR24388:SF54">
    <property type="entry name" value="PROTEIN ESCARGOT"/>
    <property type="match status" value="1"/>
</dbReference>
<keyword evidence="13" id="KW-1185">Reference proteome</keyword>
<feature type="region of interest" description="Disordered" evidence="10">
    <location>
        <begin position="331"/>
        <end position="358"/>
    </location>
</feature>
<protein>
    <recommendedName>
        <fullName evidence="11">C2H2-type domain-containing protein</fullName>
    </recommendedName>
</protein>
<dbReference type="PROSITE" id="PS00028">
    <property type="entry name" value="ZINC_FINGER_C2H2_1"/>
    <property type="match status" value="8"/>
</dbReference>
<dbReference type="AlphaFoldDB" id="A0A8S1B3Y2"/>
<dbReference type="OrthoDB" id="3437960at2759"/>
<evidence type="ECO:0000256" key="4">
    <source>
        <dbReference type="ARBA" id="ARBA00022771"/>
    </source>
</evidence>
<dbReference type="GO" id="GO:0000981">
    <property type="term" value="F:DNA-binding transcription factor activity, RNA polymerase II-specific"/>
    <property type="evidence" value="ECO:0007669"/>
    <property type="project" value="TreeGrafter"/>
</dbReference>
<keyword evidence="2" id="KW-0479">Metal-binding</keyword>
<feature type="domain" description="C2H2-type" evidence="11">
    <location>
        <begin position="679"/>
        <end position="707"/>
    </location>
</feature>
<evidence type="ECO:0000256" key="3">
    <source>
        <dbReference type="ARBA" id="ARBA00022737"/>
    </source>
</evidence>
<keyword evidence="3" id="KW-0677">Repeat</keyword>
<dbReference type="InterPro" id="IPR012337">
    <property type="entry name" value="RNaseH-like_sf"/>
</dbReference>
<sequence length="860" mass="99870">MTDSQENKTCPPRKPPVYQADKEELAKFAANADILPLYEKSTMEYIFRNHYSLKNNEYLQCAWTKFKDNISSRVVAPIELPGQGDLHFHNQAVQLKPSESINKKSNFRKSLKPGPGVDYGGQMPIPQDFISKRNAPKKEKDHKKTAKNKKQLKQNVQEQMQLEPLTLKQDVQTRWNSVYYMLERLDKVKIPLSATITLLPGCPDILNAEEWIEVHECLCILKPVEQMTSIISGEQYPTLSCIIHLARGLQVVLRNCGPKSEVVSRLNTKLLDVFDRRFGSHEINKTAAKATFIDPRFKKAGFGIERNADNAQKFVVDELMMLVTLESQAQFQVPNRSPQPTSPLETPSTSSSDSQQITSGVTGENLWEHLDKRSVLPDSLLLCWECVAVLRKVYLFKKQFCKAYETLQSGQIVYGPLSSLITIILNDAHSQILYMHETNLQADRKETHYDEVSDHNNGDDLPLADYDFKKKTLKSDRQLTPEVEPKTPKKNRWATKRALLNKKPKFKIVTDCEKIGFYKIDIKSKDLSLYLEKQRESEYFKSRRYKCTKCVLTFDDDKALARHNENHHFKVAPYTCDICDSRISSKRRLIKHIGEHYNRFACRLCDFTCCDKSQIQSHRQKKHTRIFQCLKCELNFGSRKEFFKHYKEWHEKFICDYCGVSFKMRYCIKNHIRKQHSGLWCVSCNKRFARYSGLWLHNKTAHARGAAPAYCVECDRRYPDQYRYRWHLANSARHNRRAKTRVPCPGCDKVFSKNIYMKDHYNLVHLKYYKYRCERCNKNFIRNADLVKHTRRVHEGILPPKNKICYMCGRGFSTNKILSNHVRTHTGERPHACDTCGARFAQSAALTAHARAAHAHGHTH</sequence>
<dbReference type="Proteomes" id="UP000494106">
    <property type="component" value="Unassembled WGS sequence"/>
</dbReference>
<evidence type="ECO:0000256" key="7">
    <source>
        <dbReference type="ARBA" id="ARBA00023242"/>
    </source>
</evidence>
<dbReference type="SUPFAM" id="SSF53098">
    <property type="entry name" value="Ribonuclease H-like"/>
    <property type="match status" value="1"/>
</dbReference>
<dbReference type="PROSITE" id="PS50157">
    <property type="entry name" value="ZINC_FINGER_C2H2_2"/>
    <property type="match status" value="7"/>
</dbReference>
<evidence type="ECO:0000256" key="9">
    <source>
        <dbReference type="PROSITE-ProRule" id="PRU00042"/>
    </source>
</evidence>
<keyword evidence="6" id="KW-0238">DNA-binding</keyword>
<feature type="compositionally biased region" description="Low complexity" evidence="10">
    <location>
        <begin position="338"/>
        <end position="358"/>
    </location>
</feature>
<feature type="compositionally biased region" description="Basic residues" evidence="10">
    <location>
        <begin position="140"/>
        <end position="152"/>
    </location>
</feature>
<dbReference type="FunFam" id="3.30.160.60:FF:002343">
    <property type="entry name" value="Zinc finger protein 33A"/>
    <property type="match status" value="1"/>
</dbReference>
<dbReference type="InterPro" id="IPR013087">
    <property type="entry name" value="Znf_C2H2_type"/>
</dbReference>
<dbReference type="GO" id="GO:0008270">
    <property type="term" value="F:zinc ion binding"/>
    <property type="evidence" value="ECO:0007669"/>
    <property type="project" value="UniProtKB-KW"/>
</dbReference>
<comment type="caution">
    <text evidence="12">The sequence shown here is derived from an EMBL/GenBank/DDBJ whole genome shotgun (WGS) entry which is preliminary data.</text>
</comment>
<evidence type="ECO:0000313" key="12">
    <source>
        <dbReference type="EMBL" id="CAB3252631.1"/>
    </source>
</evidence>
<gene>
    <name evidence="12" type="ORF">APLA_LOCUS13616</name>
</gene>
<keyword evidence="7" id="KW-0539">Nucleus</keyword>
<dbReference type="Pfam" id="PF00096">
    <property type="entry name" value="zf-C2H2"/>
    <property type="match status" value="2"/>
</dbReference>
<organism evidence="12 13">
    <name type="scientific">Arctia plantaginis</name>
    <name type="common">Wood tiger moth</name>
    <name type="synonym">Phalaena plantaginis</name>
    <dbReference type="NCBI Taxonomy" id="874455"/>
    <lineage>
        <taxon>Eukaryota</taxon>
        <taxon>Metazoa</taxon>
        <taxon>Ecdysozoa</taxon>
        <taxon>Arthropoda</taxon>
        <taxon>Hexapoda</taxon>
        <taxon>Insecta</taxon>
        <taxon>Pterygota</taxon>
        <taxon>Neoptera</taxon>
        <taxon>Endopterygota</taxon>
        <taxon>Lepidoptera</taxon>
        <taxon>Glossata</taxon>
        <taxon>Ditrysia</taxon>
        <taxon>Noctuoidea</taxon>
        <taxon>Erebidae</taxon>
        <taxon>Arctiinae</taxon>
        <taxon>Arctia</taxon>
    </lineage>
</organism>
<dbReference type="GO" id="GO:0000978">
    <property type="term" value="F:RNA polymerase II cis-regulatory region sequence-specific DNA binding"/>
    <property type="evidence" value="ECO:0007669"/>
    <property type="project" value="TreeGrafter"/>
</dbReference>
<comment type="similarity">
    <text evidence="8">Belongs to the snail C2H2-type zinc-finger protein family.</text>
</comment>
<evidence type="ECO:0000313" key="13">
    <source>
        <dbReference type="Proteomes" id="UP000494106"/>
    </source>
</evidence>
<feature type="domain" description="C2H2-type" evidence="11">
    <location>
        <begin position="771"/>
        <end position="799"/>
    </location>
</feature>
<dbReference type="PANTHER" id="PTHR24388">
    <property type="entry name" value="ZINC FINGER PROTEIN"/>
    <property type="match status" value="1"/>
</dbReference>
<dbReference type="GO" id="GO:0005634">
    <property type="term" value="C:nucleus"/>
    <property type="evidence" value="ECO:0007669"/>
    <property type="project" value="UniProtKB-SubCell"/>
</dbReference>
<reference evidence="12 13" key="1">
    <citation type="submission" date="2020-04" db="EMBL/GenBank/DDBJ databases">
        <authorList>
            <person name="Wallbank WR R."/>
            <person name="Pardo Diaz C."/>
            <person name="Kozak K."/>
            <person name="Martin S."/>
            <person name="Jiggins C."/>
            <person name="Moest M."/>
            <person name="Warren A I."/>
            <person name="Byers J.R.P. K."/>
            <person name="Montejo-Kovacevich G."/>
            <person name="Yen C E."/>
        </authorList>
    </citation>
    <scope>NUCLEOTIDE SEQUENCE [LARGE SCALE GENOMIC DNA]</scope>
</reference>
<accession>A0A8S1B3Y2</accession>
<feature type="domain" description="C2H2-type" evidence="11">
    <location>
        <begin position="831"/>
        <end position="859"/>
    </location>
</feature>
<dbReference type="SMART" id="SM00355">
    <property type="entry name" value="ZnF_C2H2"/>
    <property type="match status" value="11"/>
</dbReference>
<dbReference type="SUPFAM" id="SSF57667">
    <property type="entry name" value="beta-beta-alpha zinc fingers"/>
    <property type="match status" value="4"/>
</dbReference>
<feature type="domain" description="C2H2-type" evidence="11">
    <location>
        <begin position="545"/>
        <end position="573"/>
    </location>
</feature>
<evidence type="ECO:0000256" key="5">
    <source>
        <dbReference type="ARBA" id="ARBA00022833"/>
    </source>
</evidence>
<evidence type="ECO:0000256" key="1">
    <source>
        <dbReference type="ARBA" id="ARBA00004123"/>
    </source>
</evidence>
<keyword evidence="5" id="KW-0862">Zinc</keyword>
<feature type="domain" description="C2H2-type" evidence="11">
    <location>
        <begin position="803"/>
        <end position="830"/>
    </location>
</feature>
<proteinExistence type="inferred from homology"/>
<feature type="region of interest" description="Disordered" evidence="10">
    <location>
        <begin position="98"/>
        <end position="152"/>
    </location>
</feature>